<reference evidence="2 3" key="1">
    <citation type="journal article" date="2013" name="Genome Biol.">
        <title>Genomic analysis reveals key aspects of prokaryotic symbiosis in the phototrophic consortium "Chlorochromatium aggregatum".</title>
        <authorList>
            <person name="Liu Z."/>
            <person name="Muller J."/>
            <person name="Li T."/>
            <person name="Alvey R.M."/>
            <person name="Vogl K."/>
            <person name="Frigaard N.U."/>
            <person name="Rockwell N.C."/>
            <person name="Boyd E.S."/>
            <person name="Tomsho L.P."/>
            <person name="Schuster S.C."/>
            <person name="Henke P."/>
            <person name="Rohde M."/>
            <person name="Overmann J."/>
            <person name="Bryant D.A."/>
        </authorList>
    </citation>
    <scope>NUCLEOTIDE SEQUENCE [LARGE SCALE GENOMIC DNA]</scope>
    <source>
        <strain evidence="2">CR</strain>
    </source>
</reference>
<evidence type="ECO:0000313" key="3">
    <source>
        <dbReference type="Proteomes" id="UP000017184"/>
    </source>
</evidence>
<keyword evidence="1" id="KW-0732">Signal</keyword>
<evidence type="ECO:0008006" key="4">
    <source>
        <dbReference type="Google" id="ProtNLM"/>
    </source>
</evidence>
<dbReference type="KEGG" id="cbx:Cenrod_2554"/>
<proteinExistence type="predicted"/>
<dbReference type="EMBL" id="CP004885">
    <property type="protein sequence ID" value="AGX88608.1"/>
    <property type="molecule type" value="Genomic_DNA"/>
</dbReference>
<accession>U5NEF6</accession>
<dbReference type="Gene3D" id="3.30.450.20">
    <property type="entry name" value="PAS domain"/>
    <property type="match status" value="1"/>
</dbReference>
<organism evidence="2 3">
    <name type="scientific">Candidatus Symbiobacter mobilis CR</name>
    <dbReference type="NCBI Taxonomy" id="946483"/>
    <lineage>
        <taxon>Bacteria</taxon>
        <taxon>Pseudomonadati</taxon>
        <taxon>Pseudomonadota</taxon>
        <taxon>Betaproteobacteria</taxon>
        <taxon>Burkholderiales</taxon>
        <taxon>Comamonadaceae</taxon>
    </lineage>
</organism>
<evidence type="ECO:0000313" key="2">
    <source>
        <dbReference type="EMBL" id="AGX88608.1"/>
    </source>
</evidence>
<evidence type="ECO:0000256" key="1">
    <source>
        <dbReference type="SAM" id="SignalP"/>
    </source>
</evidence>
<dbReference type="STRING" id="946483.Cenrod_2554"/>
<name>U5NEF6_9BURK</name>
<protein>
    <recommendedName>
        <fullName evidence="4">Methyl-accepting chemotaxis protein</fullName>
    </recommendedName>
</protein>
<dbReference type="HOGENOM" id="CLU_118474_0_0_4"/>
<sequence length="199" mass="21073">MKMGTAFRSLPRPLFAFAIWIGMAVAVGSATASPTTASPATSSFSPALQAKVTQAQKLLAEWASNPIVVAAVKEANAKGGMFPGMSNAKWNDLEDAHPTVQLSLTSPVAKQLQKWEKSAQLDKLFLRDQKANLIAGTSKTLLFNNSSRAVSAHALQGQEWSDTDIKADPTTQVRSVQIGAPVRDGGKVIGFLHASVSAE</sequence>
<feature type="signal peptide" evidence="1">
    <location>
        <begin position="1"/>
        <end position="32"/>
    </location>
</feature>
<feature type="chain" id="PRO_5004663044" description="Methyl-accepting chemotaxis protein" evidence="1">
    <location>
        <begin position="33"/>
        <end position="199"/>
    </location>
</feature>
<keyword evidence="3" id="KW-1185">Reference proteome</keyword>
<dbReference type="eggNOG" id="ENOG5032XHR">
    <property type="taxonomic scope" value="Bacteria"/>
</dbReference>
<gene>
    <name evidence="2" type="ORF">Cenrod_2554</name>
</gene>
<dbReference type="AlphaFoldDB" id="U5NEF6"/>
<dbReference type="Proteomes" id="UP000017184">
    <property type="component" value="Chromosome"/>
</dbReference>